<sequence length="141" mass="15807">MNLLLSEVSNEALNDLYKINFRPNLTQTQIKILNIDASASFHISNDDDNNALIPEISELKVELKEETVGKEAVLDEEFNSIQRNGFDLENDAIGDSNVTQNAKVIVEMDEHTPKTVLFLTDNKLNEDYHIRGGKMCGVIEG</sequence>
<dbReference type="EMBL" id="CM034387">
    <property type="protein sequence ID" value="KAJ0184396.1"/>
    <property type="molecule type" value="Genomic_DNA"/>
</dbReference>
<keyword evidence="2" id="KW-1185">Reference proteome</keyword>
<dbReference type="Proteomes" id="UP000824533">
    <property type="component" value="Linkage Group LG01"/>
</dbReference>
<reference evidence="1 2" key="1">
    <citation type="journal article" date="2021" name="Front. Genet.">
        <title>Chromosome-Level Genome Assembly Reveals Significant Gene Expansion in the Toll and IMD Signaling Pathways of Dendrolimus kikuchii.</title>
        <authorList>
            <person name="Zhou J."/>
            <person name="Wu P."/>
            <person name="Xiong Z."/>
            <person name="Liu N."/>
            <person name="Zhao N."/>
            <person name="Ji M."/>
            <person name="Qiu Y."/>
            <person name="Yang B."/>
        </authorList>
    </citation>
    <scope>NUCLEOTIDE SEQUENCE [LARGE SCALE GENOMIC DNA]</scope>
    <source>
        <strain evidence="1">Ann1</strain>
    </source>
</reference>
<evidence type="ECO:0000313" key="1">
    <source>
        <dbReference type="EMBL" id="KAJ0184396.1"/>
    </source>
</evidence>
<proteinExistence type="predicted"/>
<gene>
    <name evidence="1" type="ORF">K1T71_000819</name>
</gene>
<organism evidence="1 2">
    <name type="scientific">Dendrolimus kikuchii</name>
    <dbReference type="NCBI Taxonomy" id="765133"/>
    <lineage>
        <taxon>Eukaryota</taxon>
        <taxon>Metazoa</taxon>
        <taxon>Ecdysozoa</taxon>
        <taxon>Arthropoda</taxon>
        <taxon>Hexapoda</taxon>
        <taxon>Insecta</taxon>
        <taxon>Pterygota</taxon>
        <taxon>Neoptera</taxon>
        <taxon>Endopterygota</taxon>
        <taxon>Lepidoptera</taxon>
        <taxon>Glossata</taxon>
        <taxon>Ditrysia</taxon>
        <taxon>Bombycoidea</taxon>
        <taxon>Lasiocampidae</taxon>
        <taxon>Dendrolimus</taxon>
    </lineage>
</organism>
<comment type="caution">
    <text evidence="1">The sequence shown here is derived from an EMBL/GenBank/DDBJ whole genome shotgun (WGS) entry which is preliminary data.</text>
</comment>
<protein>
    <submittedName>
        <fullName evidence="1">Uncharacterized protein</fullName>
    </submittedName>
</protein>
<name>A0ACC1DL88_9NEOP</name>
<evidence type="ECO:0000313" key="2">
    <source>
        <dbReference type="Proteomes" id="UP000824533"/>
    </source>
</evidence>
<accession>A0ACC1DL88</accession>